<comment type="caution">
    <text evidence="2">The sequence shown here is derived from an EMBL/GenBank/DDBJ whole genome shotgun (WGS) entry which is preliminary data.</text>
</comment>
<feature type="compositionally biased region" description="Acidic residues" evidence="1">
    <location>
        <begin position="305"/>
        <end position="315"/>
    </location>
</feature>
<dbReference type="OrthoDB" id="4776522at2759"/>
<dbReference type="EMBL" id="SKBQ01000004">
    <property type="protein sequence ID" value="TPX11193.1"/>
    <property type="molecule type" value="Genomic_DNA"/>
</dbReference>
<keyword evidence="3" id="KW-1185">Reference proteome</keyword>
<protein>
    <submittedName>
        <fullName evidence="2">Uncharacterized protein</fullName>
    </submittedName>
</protein>
<feature type="compositionally biased region" description="Basic and acidic residues" evidence="1">
    <location>
        <begin position="316"/>
        <end position="327"/>
    </location>
</feature>
<reference evidence="2 3" key="1">
    <citation type="submission" date="2019-06" db="EMBL/GenBank/DDBJ databases">
        <title>Draft genome sequence of the filamentous fungus Phialemoniopsis curvata isolated from diesel fuel.</title>
        <authorList>
            <person name="Varaljay V.A."/>
            <person name="Lyon W.J."/>
            <person name="Crouch A.L."/>
            <person name="Drake C.E."/>
            <person name="Hollomon J.M."/>
            <person name="Nadeau L.J."/>
            <person name="Nunn H.S."/>
            <person name="Stevenson B.S."/>
            <person name="Bojanowski C.L."/>
            <person name="Crookes-Goodson W.J."/>
        </authorList>
    </citation>
    <scope>NUCLEOTIDE SEQUENCE [LARGE SCALE GENOMIC DNA]</scope>
    <source>
        <strain evidence="2 3">D216</strain>
    </source>
</reference>
<name>A0A507ATX5_9PEZI</name>
<evidence type="ECO:0000313" key="2">
    <source>
        <dbReference type="EMBL" id="TPX11193.1"/>
    </source>
</evidence>
<dbReference type="InParanoid" id="A0A507ATX5"/>
<sequence>MPSVAEDGELASQAIAQTHRALPECPQPLPRDSSSRATTTYSRISRSASPMPAAQLSHRRFRPTCTHLTTTRLYTDSLLCDVCHQPPPWGWLYRCIQDRELELLNQIFEGEMLDEIFEYEPIEDYFDDIGEMLCQKVKLPARGRHARIERYSLLREMTQEQLSSYDPIQLETLLKQRDNVHQTIKRQRWGYATIPSTDPGQPPTYKKQKGIDTDLRCRLKACHDCRASFEARSFLSLDGVADGDIPATAAIGFGFHLSKSRPMSNPRLVQGLGLRPVPLTQPPWASMPASPMSSSTSIYSLMELLDEPNPEPEGGDTDKTVTDHSSAEEEDTNKASGHSQDLAGFVDPAQRLTRPPWTPPPSPRQSVGGLDTVARMREQVGPLGLPCPLSGMGGRSSRSLKTNNRLRKSVFRSMSPDLIALKGGGDSMHGGLWPWMPSSLNDSTQIPYVERAELDYFYDVGLTLPFDQQTFDLACSTPLPHATVEEAAFFDVPYKSTMEEYEDSEGIFLERPLQVPGGIALTEEAVESGSADVMTQV</sequence>
<dbReference type="GeneID" id="41968458"/>
<evidence type="ECO:0000313" key="3">
    <source>
        <dbReference type="Proteomes" id="UP000319257"/>
    </source>
</evidence>
<proteinExistence type="predicted"/>
<feature type="compositionally biased region" description="Polar residues" evidence="1">
    <location>
        <begin position="35"/>
        <end position="48"/>
    </location>
</feature>
<feature type="region of interest" description="Disordered" evidence="1">
    <location>
        <begin position="305"/>
        <end position="341"/>
    </location>
</feature>
<accession>A0A507ATX5</accession>
<organism evidence="2 3">
    <name type="scientific">Thyridium curvatum</name>
    <dbReference type="NCBI Taxonomy" id="1093900"/>
    <lineage>
        <taxon>Eukaryota</taxon>
        <taxon>Fungi</taxon>
        <taxon>Dikarya</taxon>
        <taxon>Ascomycota</taxon>
        <taxon>Pezizomycotina</taxon>
        <taxon>Sordariomycetes</taxon>
        <taxon>Sordariomycetidae</taxon>
        <taxon>Thyridiales</taxon>
        <taxon>Thyridiaceae</taxon>
        <taxon>Thyridium</taxon>
    </lineage>
</organism>
<evidence type="ECO:0000256" key="1">
    <source>
        <dbReference type="SAM" id="MobiDB-lite"/>
    </source>
</evidence>
<gene>
    <name evidence="2" type="ORF">E0L32_001011</name>
</gene>
<dbReference type="AlphaFoldDB" id="A0A507ATX5"/>
<dbReference type="Proteomes" id="UP000319257">
    <property type="component" value="Unassembled WGS sequence"/>
</dbReference>
<dbReference type="RefSeq" id="XP_030992904.1">
    <property type="nucleotide sequence ID" value="XM_031132740.1"/>
</dbReference>
<feature type="region of interest" description="Disordered" evidence="1">
    <location>
        <begin position="21"/>
        <end position="56"/>
    </location>
</feature>
<dbReference type="STRING" id="1093900.A0A507ATX5"/>